<dbReference type="SUPFAM" id="SSF53649">
    <property type="entry name" value="Alkaline phosphatase-like"/>
    <property type="match status" value="1"/>
</dbReference>
<feature type="region of interest" description="Disordered" evidence="2">
    <location>
        <begin position="54"/>
        <end position="79"/>
    </location>
</feature>
<proteinExistence type="predicted"/>
<feature type="signal peptide" evidence="3">
    <location>
        <begin position="1"/>
        <end position="20"/>
    </location>
</feature>
<dbReference type="AlphaFoldDB" id="A0A7S3HLD4"/>
<dbReference type="EMBL" id="HBIC01053030">
    <property type="protein sequence ID" value="CAE0298317.1"/>
    <property type="molecule type" value="Transcribed_RNA"/>
</dbReference>
<gene>
    <name evidence="4" type="ORF">SELO1098_LOCUS27171</name>
</gene>
<dbReference type="GO" id="GO:0042578">
    <property type="term" value="F:phosphoric ester hydrolase activity"/>
    <property type="evidence" value="ECO:0007669"/>
    <property type="project" value="UniProtKB-ARBA"/>
</dbReference>
<keyword evidence="1" id="KW-0378">Hydrolase</keyword>
<protein>
    <recommendedName>
        <fullName evidence="5">Phosphoesterase</fullName>
    </recommendedName>
</protein>
<dbReference type="PANTHER" id="PTHR31956:SF1">
    <property type="entry name" value="NON-SPECIFIC PHOSPHOLIPASE C1"/>
    <property type="match status" value="1"/>
</dbReference>
<reference evidence="4" key="1">
    <citation type="submission" date="2021-01" db="EMBL/GenBank/DDBJ databases">
        <authorList>
            <person name="Corre E."/>
            <person name="Pelletier E."/>
            <person name="Niang G."/>
            <person name="Scheremetjew M."/>
            <person name="Finn R."/>
            <person name="Kale V."/>
            <person name="Holt S."/>
            <person name="Cochrane G."/>
            <person name="Meng A."/>
            <person name="Brown T."/>
            <person name="Cohen L."/>
        </authorList>
    </citation>
    <scope>NUCLEOTIDE SEQUENCE</scope>
    <source>
        <strain evidence="4">CCAP 955/1</strain>
    </source>
</reference>
<name>A0A7S3HLD4_9STRA</name>
<dbReference type="InterPro" id="IPR017850">
    <property type="entry name" value="Alkaline_phosphatase_core_sf"/>
</dbReference>
<sequence length="488" mass="54107">MKSFLIVFAVLLAVIAKAECKSVISNIVVLMMENRSFDHLLGWLKTDYNSKIEGLSGGESQPRDPNDPSKGTVPVTRNGYDISPDDPLHGFDDIAVQMNKNKMNGFVYDSATHSRNETNPVSMFDRTSAPIINQLAQEFAVFDHWHCSIPGPTDPNRAFAMSGTSRGVITNFNGTLWDQQSYFDYLVKNGRTFGGYYQKDPWALFYFQDTNTPENIQHLKELDAHFYKDVAAGALPQFTWLQPQTTTYGDSLANWQHPDASVMEGEKLIKKVYEALRAGPKWEETLFLITYDEHGGFYDHVVPPHRGIPGDDQVASNGFTFDQLGIRIPTIAISPWIKKGTIVSEALPGEKPTPTSAFDATSILATSNKILGLADEGVKPLTDRMAWANTFAGLLSEKAPRKDCPTTLATLPETDSALFEIQRTKPLNDHLEAQMLFYCQQVYPEAHAAGECTGRPELLTNQGLASDWIAAEAHKYVTKMKAAGAKSV</sequence>
<evidence type="ECO:0008006" key="5">
    <source>
        <dbReference type="Google" id="ProtNLM"/>
    </source>
</evidence>
<keyword evidence="3" id="KW-0732">Signal</keyword>
<evidence type="ECO:0000313" key="4">
    <source>
        <dbReference type="EMBL" id="CAE0298317.1"/>
    </source>
</evidence>
<accession>A0A7S3HLD4</accession>
<dbReference type="Pfam" id="PF04185">
    <property type="entry name" value="Phosphoesterase"/>
    <property type="match status" value="1"/>
</dbReference>
<evidence type="ECO:0000256" key="3">
    <source>
        <dbReference type="SAM" id="SignalP"/>
    </source>
</evidence>
<dbReference type="GO" id="GO:0009395">
    <property type="term" value="P:phospholipid catabolic process"/>
    <property type="evidence" value="ECO:0007669"/>
    <property type="project" value="TreeGrafter"/>
</dbReference>
<feature type="chain" id="PRO_5031430519" description="Phosphoesterase" evidence="3">
    <location>
        <begin position="21"/>
        <end position="488"/>
    </location>
</feature>
<dbReference type="InterPro" id="IPR007312">
    <property type="entry name" value="Phosphoesterase"/>
</dbReference>
<evidence type="ECO:0000256" key="2">
    <source>
        <dbReference type="SAM" id="MobiDB-lite"/>
    </source>
</evidence>
<organism evidence="4">
    <name type="scientific">Spumella elongata</name>
    <dbReference type="NCBI Taxonomy" id="89044"/>
    <lineage>
        <taxon>Eukaryota</taxon>
        <taxon>Sar</taxon>
        <taxon>Stramenopiles</taxon>
        <taxon>Ochrophyta</taxon>
        <taxon>Chrysophyceae</taxon>
        <taxon>Chromulinales</taxon>
        <taxon>Chromulinaceae</taxon>
        <taxon>Spumella</taxon>
    </lineage>
</organism>
<evidence type="ECO:0000256" key="1">
    <source>
        <dbReference type="ARBA" id="ARBA00022801"/>
    </source>
</evidence>
<dbReference type="Gene3D" id="3.40.720.10">
    <property type="entry name" value="Alkaline Phosphatase, subunit A"/>
    <property type="match status" value="2"/>
</dbReference>
<dbReference type="PANTHER" id="PTHR31956">
    <property type="entry name" value="NON-SPECIFIC PHOSPHOLIPASE C4-RELATED"/>
    <property type="match status" value="1"/>
</dbReference>